<keyword evidence="5" id="KW-1185">Reference proteome</keyword>
<dbReference type="FunCoup" id="A0A6P8I8I7">
    <property type="interactions" value="596"/>
</dbReference>
<proteinExistence type="inferred from homology"/>
<dbReference type="SUPFAM" id="SSF110857">
    <property type="entry name" value="Gamma-glutamyl cyclotransferase-like"/>
    <property type="match status" value="1"/>
</dbReference>
<dbReference type="InParanoid" id="A0A6P8I8I7"/>
<dbReference type="InterPro" id="IPR036568">
    <property type="entry name" value="GGCT-like_sf"/>
</dbReference>
<dbReference type="GO" id="GO:0061928">
    <property type="term" value="F:glutathione specific gamma-glutamylcyclotransferase activity"/>
    <property type="evidence" value="ECO:0007669"/>
    <property type="project" value="UniProtKB-EC"/>
</dbReference>
<organism evidence="5 6">
    <name type="scientific">Actinia tenebrosa</name>
    <name type="common">Australian red waratah sea anemone</name>
    <dbReference type="NCBI Taxonomy" id="6105"/>
    <lineage>
        <taxon>Eukaryota</taxon>
        <taxon>Metazoa</taxon>
        <taxon>Cnidaria</taxon>
        <taxon>Anthozoa</taxon>
        <taxon>Hexacorallia</taxon>
        <taxon>Actiniaria</taxon>
        <taxon>Actiniidae</taxon>
        <taxon>Actinia</taxon>
    </lineage>
</organism>
<comment type="catalytic activity">
    <reaction evidence="4">
        <text>glutathione = L-cysteinylglycine + 5-oxo-L-proline</text>
        <dbReference type="Rhea" id="RHEA:47724"/>
        <dbReference type="ChEBI" id="CHEBI:57925"/>
        <dbReference type="ChEBI" id="CHEBI:58402"/>
        <dbReference type="ChEBI" id="CHEBI:61694"/>
        <dbReference type="EC" id="4.3.2.7"/>
    </reaction>
</comment>
<evidence type="ECO:0000313" key="6">
    <source>
        <dbReference type="RefSeq" id="XP_031564869.1"/>
    </source>
</evidence>
<dbReference type="InterPro" id="IPR013024">
    <property type="entry name" value="GGCT-like"/>
</dbReference>
<dbReference type="GO" id="GO:0005737">
    <property type="term" value="C:cytoplasm"/>
    <property type="evidence" value="ECO:0007669"/>
    <property type="project" value="TreeGrafter"/>
</dbReference>
<evidence type="ECO:0000256" key="2">
    <source>
        <dbReference type="ARBA" id="ARBA00012344"/>
    </source>
</evidence>
<comment type="similarity">
    <text evidence="1">Belongs to the gamma-glutamylcyclotransferase family. ChaC subfamily.</text>
</comment>
<dbReference type="GO" id="GO:0006751">
    <property type="term" value="P:glutathione catabolic process"/>
    <property type="evidence" value="ECO:0007669"/>
    <property type="project" value="InterPro"/>
</dbReference>
<name>A0A6P8I8I7_ACTTE</name>
<reference evidence="6" key="1">
    <citation type="submission" date="2025-08" db="UniProtKB">
        <authorList>
            <consortium name="RefSeq"/>
        </authorList>
    </citation>
    <scope>IDENTIFICATION</scope>
    <source>
        <tissue evidence="6">Tentacle</tissue>
    </source>
</reference>
<keyword evidence="3" id="KW-0456">Lyase</keyword>
<dbReference type="AlphaFoldDB" id="A0A6P8I8I7"/>
<dbReference type="InterPro" id="IPR006840">
    <property type="entry name" value="ChaC"/>
</dbReference>
<dbReference type="CDD" id="cd06661">
    <property type="entry name" value="GGCT_like"/>
    <property type="match status" value="1"/>
</dbReference>
<evidence type="ECO:0000256" key="1">
    <source>
        <dbReference type="ARBA" id="ARBA00009662"/>
    </source>
</evidence>
<dbReference type="GeneID" id="116300196"/>
<dbReference type="OrthoDB" id="1933483at2759"/>
<dbReference type="Pfam" id="PF04752">
    <property type="entry name" value="ChaC"/>
    <property type="match status" value="1"/>
</dbReference>
<evidence type="ECO:0000313" key="5">
    <source>
        <dbReference type="Proteomes" id="UP000515163"/>
    </source>
</evidence>
<gene>
    <name evidence="6" type="primary">LOC116300196</name>
</gene>
<dbReference type="EC" id="4.3.2.7" evidence="2"/>
<sequence length="227" mass="26416">MKVEDVSSLADSLQLEESNNVWVFGYGSLTWNPDFPYEEQHVGWVQGFVRRFWQGSTWHRGNEEKPGRVVTLVEENEGKVWGVAFKLPRDHIKNAFRKLFQREVKHGGYELHVKPFHAHENSKKNENISVFLYIATSANPLFIGHEPTETLAQQIARARGRCGLNVEYLFRLTDFMREQVPDAEDEDEHLFHVDFLVRKELGLPVAERSSWTELVDQITEHPLIMSQ</sequence>
<dbReference type="RefSeq" id="XP_031564869.1">
    <property type="nucleotide sequence ID" value="XM_031709009.1"/>
</dbReference>
<dbReference type="Proteomes" id="UP000515163">
    <property type="component" value="Unplaced"/>
</dbReference>
<dbReference type="PANTHER" id="PTHR12192">
    <property type="entry name" value="CATION TRANSPORT PROTEIN CHAC-RELATED"/>
    <property type="match status" value="1"/>
</dbReference>
<evidence type="ECO:0000256" key="3">
    <source>
        <dbReference type="ARBA" id="ARBA00023239"/>
    </source>
</evidence>
<accession>A0A6P8I8I7</accession>
<dbReference type="Gene3D" id="3.10.490.10">
    <property type="entry name" value="Gamma-glutamyl cyclotransferase-like"/>
    <property type="match status" value="1"/>
</dbReference>
<dbReference type="KEGG" id="aten:116300196"/>
<protein>
    <recommendedName>
        <fullName evidence="2">glutathione-specific gamma-glutamylcyclotransferase</fullName>
        <ecNumber evidence="2">4.3.2.7</ecNumber>
    </recommendedName>
</protein>
<dbReference type="PANTHER" id="PTHR12192:SF26">
    <property type="entry name" value="GLUTATHIONE-SPECIFIC GAMMA-GLUTAMYLCYCLOTRANSFERASE 1"/>
    <property type="match status" value="1"/>
</dbReference>
<evidence type="ECO:0000256" key="4">
    <source>
        <dbReference type="ARBA" id="ARBA00048073"/>
    </source>
</evidence>